<reference evidence="8 9" key="1">
    <citation type="submission" date="2018-10" db="EMBL/GenBank/DDBJ databases">
        <title>Complete genome sequences of Arcobacter cryaerophilus strains ATCC 43158 and ATCC 49615.</title>
        <authorList>
            <person name="Miller W.G."/>
            <person name="Yee E."/>
            <person name="Bono J.L."/>
        </authorList>
    </citation>
    <scope>NUCLEOTIDE SEQUENCE [LARGE SCALE GENOMIC DNA]</scope>
    <source>
        <strain evidence="8 9">ATCC 43158</strain>
        <plasmid evidence="9">pacry43158</plasmid>
    </source>
</reference>
<dbReference type="GeneID" id="39475550"/>
<organism evidence="8 9">
    <name type="scientific">Aliarcobacter cryaerophilus ATCC 43158</name>
    <dbReference type="NCBI Taxonomy" id="1032070"/>
    <lineage>
        <taxon>Bacteria</taxon>
        <taxon>Pseudomonadati</taxon>
        <taxon>Campylobacterota</taxon>
        <taxon>Epsilonproteobacteria</taxon>
        <taxon>Campylobacterales</taxon>
        <taxon>Arcobacteraceae</taxon>
        <taxon>Aliarcobacter</taxon>
    </lineage>
</organism>
<evidence type="ECO:0000256" key="6">
    <source>
        <dbReference type="SAM" id="Phobius"/>
    </source>
</evidence>
<dbReference type="InterPro" id="IPR027379">
    <property type="entry name" value="CLS_N"/>
</dbReference>
<keyword evidence="2" id="KW-1003">Cell membrane</keyword>
<proteinExistence type="predicted"/>
<evidence type="ECO:0000256" key="1">
    <source>
        <dbReference type="ARBA" id="ARBA00004651"/>
    </source>
</evidence>
<keyword evidence="5 6" id="KW-0472">Membrane</keyword>
<dbReference type="RefSeq" id="WP_121443310.1">
    <property type="nucleotide sequence ID" value="NZ_CP021073.1"/>
</dbReference>
<dbReference type="GO" id="GO:0005886">
    <property type="term" value="C:plasma membrane"/>
    <property type="evidence" value="ECO:0007669"/>
    <property type="project" value="UniProtKB-SubCell"/>
</dbReference>
<sequence length="72" mass="8297">MGMPSGISLFIISLFMIMPLVMLVNVAISEFKDNINKIVWIIIILVLYPIGWILYLIFGRKQRVKKGENSEK</sequence>
<feature type="transmembrane region" description="Helical" evidence="6">
    <location>
        <begin position="7"/>
        <end position="26"/>
    </location>
</feature>
<protein>
    <submittedName>
        <fullName evidence="8">Membrane protein</fullName>
    </submittedName>
</protein>
<dbReference type="Proteomes" id="UP000273809">
    <property type="component" value="Plasmid pACRY43158"/>
</dbReference>
<keyword evidence="4 6" id="KW-1133">Transmembrane helix</keyword>
<geneLocation type="plasmid" evidence="9">
    <name>pacry43158</name>
</geneLocation>
<dbReference type="AlphaFoldDB" id="A0AAD0TVA6"/>
<feature type="transmembrane region" description="Helical" evidence="6">
    <location>
        <begin position="38"/>
        <end position="58"/>
    </location>
</feature>
<dbReference type="Pfam" id="PF13396">
    <property type="entry name" value="PLDc_N"/>
    <property type="match status" value="1"/>
</dbReference>
<evidence type="ECO:0000256" key="2">
    <source>
        <dbReference type="ARBA" id="ARBA00022475"/>
    </source>
</evidence>
<evidence type="ECO:0000256" key="5">
    <source>
        <dbReference type="ARBA" id="ARBA00023136"/>
    </source>
</evidence>
<evidence type="ECO:0000259" key="7">
    <source>
        <dbReference type="Pfam" id="PF13396"/>
    </source>
</evidence>
<evidence type="ECO:0000256" key="4">
    <source>
        <dbReference type="ARBA" id="ARBA00022989"/>
    </source>
</evidence>
<evidence type="ECO:0000256" key="3">
    <source>
        <dbReference type="ARBA" id="ARBA00022692"/>
    </source>
</evidence>
<accession>A0AAD0TVA6</accession>
<comment type="subcellular location">
    <subcellularLocation>
        <location evidence="1">Cell membrane</location>
        <topology evidence="1">Multi-pass membrane protein</topology>
    </subcellularLocation>
</comment>
<evidence type="ECO:0000313" key="8">
    <source>
        <dbReference type="EMBL" id="AYJ81183.1"/>
    </source>
</evidence>
<feature type="domain" description="Cardiolipin synthase N-terminal" evidence="7">
    <location>
        <begin position="21"/>
        <end position="60"/>
    </location>
</feature>
<dbReference type="KEGG" id="acre:ACRYA_a0058"/>
<keyword evidence="8" id="KW-0614">Plasmid</keyword>
<keyword evidence="3 6" id="KW-0812">Transmembrane</keyword>
<gene>
    <name evidence="8" type="ORF">ACRYA_a0058</name>
</gene>
<evidence type="ECO:0000313" key="9">
    <source>
        <dbReference type="Proteomes" id="UP000273809"/>
    </source>
</evidence>
<name>A0AAD0TVA6_9BACT</name>
<dbReference type="EMBL" id="CP032824">
    <property type="protein sequence ID" value="AYJ81183.1"/>
    <property type="molecule type" value="Genomic_DNA"/>
</dbReference>